<dbReference type="Proteomes" id="UP001064632">
    <property type="component" value="Chromosome"/>
</dbReference>
<dbReference type="InterPro" id="IPR005123">
    <property type="entry name" value="Oxoglu/Fe-dep_dioxygenase_dom"/>
</dbReference>
<keyword evidence="1" id="KW-0812">Transmembrane</keyword>
<evidence type="ECO:0000256" key="1">
    <source>
        <dbReference type="SAM" id="Phobius"/>
    </source>
</evidence>
<organism evidence="3 4">
    <name type="scientific">Tahibacter amnicola</name>
    <dbReference type="NCBI Taxonomy" id="2976241"/>
    <lineage>
        <taxon>Bacteria</taxon>
        <taxon>Pseudomonadati</taxon>
        <taxon>Pseudomonadota</taxon>
        <taxon>Gammaproteobacteria</taxon>
        <taxon>Lysobacterales</taxon>
        <taxon>Rhodanobacteraceae</taxon>
        <taxon>Tahibacter</taxon>
    </lineage>
</organism>
<gene>
    <name evidence="3" type="ORF">N4264_03215</name>
</gene>
<name>A0ABY6BF68_9GAMM</name>
<dbReference type="GO" id="GO:0051213">
    <property type="term" value="F:dioxygenase activity"/>
    <property type="evidence" value="ECO:0007669"/>
    <property type="project" value="UniProtKB-KW"/>
</dbReference>
<dbReference type="PANTHER" id="PTHR31212:SF4">
    <property type="entry name" value="ALPHA-KETOGLUTARATE-DEPENDENT DIOXYGENASE ALKB HOMOLOG 3"/>
    <property type="match status" value="1"/>
</dbReference>
<protein>
    <submittedName>
        <fullName evidence="3">Alpha-ketoglutarate-dependent dioxygenase AlkB</fullName>
    </submittedName>
</protein>
<dbReference type="PANTHER" id="PTHR31212">
    <property type="entry name" value="ALPHA-KETOGLUTARATE-DEPENDENT DIOXYGENASE ALKB HOMOLOG 3"/>
    <property type="match status" value="1"/>
</dbReference>
<dbReference type="Pfam" id="PF13532">
    <property type="entry name" value="2OG-FeII_Oxy_2"/>
    <property type="match status" value="1"/>
</dbReference>
<feature type="domain" description="Fe2OG dioxygenase" evidence="2">
    <location>
        <begin position="6"/>
        <end position="107"/>
    </location>
</feature>
<dbReference type="EMBL" id="CP104694">
    <property type="protein sequence ID" value="UXI68676.1"/>
    <property type="molecule type" value="Genomic_DNA"/>
</dbReference>
<proteinExistence type="predicted"/>
<evidence type="ECO:0000313" key="4">
    <source>
        <dbReference type="Proteomes" id="UP001064632"/>
    </source>
</evidence>
<dbReference type="Gene3D" id="2.60.120.590">
    <property type="entry name" value="Alpha-ketoglutarate-dependent dioxygenase AlkB-like"/>
    <property type="match status" value="1"/>
</dbReference>
<keyword evidence="3" id="KW-0223">Dioxygenase</keyword>
<keyword evidence="4" id="KW-1185">Reference proteome</keyword>
<keyword evidence="1" id="KW-0472">Membrane</keyword>
<sequence length="107" mass="11997">MASLITIHRCTIPPVRFRRNWTRHARSFHSDDVTLLVGASGISILSLGGARPIVFRHKTDRSREHVFVLTAGSLLHMSQAIQAEWLHAIPKVPDAAPRISLTLRAMR</sequence>
<dbReference type="PROSITE" id="PS51471">
    <property type="entry name" value="FE2OG_OXY"/>
    <property type="match status" value="1"/>
</dbReference>
<dbReference type="RefSeq" id="WP_261695635.1">
    <property type="nucleotide sequence ID" value="NZ_CP104694.1"/>
</dbReference>
<dbReference type="SUPFAM" id="SSF51197">
    <property type="entry name" value="Clavaminate synthase-like"/>
    <property type="match status" value="1"/>
</dbReference>
<evidence type="ECO:0000259" key="2">
    <source>
        <dbReference type="PROSITE" id="PS51471"/>
    </source>
</evidence>
<dbReference type="InterPro" id="IPR027450">
    <property type="entry name" value="AlkB-like"/>
</dbReference>
<dbReference type="InterPro" id="IPR037151">
    <property type="entry name" value="AlkB-like_sf"/>
</dbReference>
<evidence type="ECO:0000313" key="3">
    <source>
        <dbReference type="EMBL" id="UXI68676.1"/>
    </source>
</evidence>
<keyword evidence="1" id="KW-1133">Transmembrane helix</keyword>
<feature type="transmembrane region" description="Helical" evidence="1">
    <location>
        <begin position="33"/>
        <end position="54"/>
    </location>
</feature>
<dbReference type="InterPro" id="IPR032854">
    <property type="entry name" value="ALKBH3"/>
</dbReference>
<accession>A0ABY6BF68</accession>
<reference evidence="3" key="1">
    <citation type="submission" date="2022-09" db="EMBL/GenBank/DDBJ databases">
        <title>Tahibacter sp. nov., isolated from a fresh water.</title>
        <authorList>
            <person name="Baek J.H."/>
            <person name="Lee J.K."/>
            <person name="Kim J.M."/>
            <person name="Jeon C.O."/>
        </authorList>
    </citation>
    <scope>NUCLEOTIDE SEQUENCE</scope>
    <source>
        <strain evidence="3">W38</strain>
    </source>
</reference>
<keyword evidence="3" id="KW-0560">Oxidoreductase</keyword>